<dbReference type="Gene3D" id="1.10.10.60">
    <property type="entry name" value="Homeodomain-like"/>
    <property type="match status" value="1"/>
</dbReference>
<dbReference type="Pfam" id="PF12833">
    <property type="entry name" value="HTH_18"/>
    <property type="match status" value="1"/>
</dbReference>
<protein>
    <submittedName>
        <fullName evidence="3">HTH-type transcriptional regulator ybcM</fullName>
    </submittedName>
</protein>
<dbReference type="SUPFAM" id="SSF51215">
    <property type="entry name" value="Regulatory protein AraC"/>
    <property type="match status" value="1"/>
</dbReference>
<dbReference type="PATRIC" id="fig|348824.6.peg.1279"/>
<proteinExistence type="predicted"/>
<dbReference type="SMART" id="SM00342">
    <property type="entry name" value="HTH_ARAC"/>
    <property type="match status" value="1"/>
</dbReference>
<dbReference type="InterPro" id="IPR037923">
    <property type="entry name" value="HTH-like"/>
</dbReference>
<dbReference type="Proteomes" id="UP000019443">
    <property type="component" value="Chromosome"/>
</dbReference>
<evidence type="ECO:0000313" key="4">
    <source>
        <dbReference type="Proteomes" id="UP000019443"/>
    </source>
</evidence>
<organism evidence="3 4">
    <name type="scientific">Rhizobium favelukesii</name>
    <dbReference type="NCBI Taxonomy" id="348824"/>
    <lineage>
        <taxon>Bacteria</taxon>
        <taxon>Pseudomonadati</taxon>
        <taxon>Pseudomonadota</taxon>
        <taxon>Alphaproteobacteria</taxon>
        <taxon>Hyphomicrobiales</taxon>
        <taxon>Rhizobiaceae</taxon>
        <taxon>Rhizobium/Agrobacterium group</taxon>
        <taxon>Rhizobium</taxon>
    </lineage>
</organism>
<gene>
    <name evidence="3" type="ORF">LPU83_1184</name>
</gene>
<dbReference type="GO" id="GO:0005829">
    <property type="term" value="C:cytosol"/>
    <property type="evidence" value="ECO:0007669"/>
    <property type="project" value="TreeGrafter"/>
</dbReference>
<dbReference type="eggNOG" id="COG2207">
    <property type="taxonomic scope" value="Bacteria"/>
</dbReference>
<name>W6RDT4_9HYPH</name>
<dbReference type="EMBL" id="HG916852">
    <property type="protein sequence ID" value="CDM56858.1"/>
    <property type="molecule type" value="Genomic_DNA"/>
</dbReference>
<dbReference type="PANTHER" id="PTHR47894:SF4">
    <property type="entry name" value="HTH-TYPE TRANSCRIPTIONAL REGULATOR GADX"/>
    <property type="match status" value="1"/>
</dbReference>
<keyword evidence="4" id="KW-1185">Reference proteome</keyword>
<feature type="domain" description="HTH araC/xylS-type" evidence="2">
    <location>
        <begin position="240"/>
        <end position="324"/>
    </location>
</feature>
<reference evidence="3" key="1">
    <citation type="submission" date="2013-11" db="EMBL/GenBank/DDBJ databases">
        <title>Draft genome sequence of the broad-host-range Rhizobium sp. LPU83 strain, a member of the low-genetic diversity Oregon-like Rhizobium sp. group.</title>
        <authorList>
            <person name="Wibberg D."/>
            <person name="Puehler A."/>
            <person name="Schlueter A."/>
        </authorList>
    </citation>
    <scope>NUCLEOTIDE SEQUENCE [LARGE SCALE GENOMIC DNA]</scope>
    <source>
        <strain evidence="3">LPU83</strain>
    </source>
</reference>
<dbReference type="GO" id="GO:0003700">
    <property type="term" value="F:DNA-binding transcription factor activity"/>
    <property type="evidence" value="ECO:0007669"/>
    <property type="project" value="InterPro"/>
</dbReference>
<dbReference type="AlphaFoldDB" id="W6RDT4"/>
<dbReference type="PROSITE" id="PS01124">
    <property type="entry name" value="HTH_ARAC_FAMILY_2"/>
    <property type="match status" value="1"/>
</dbReference>
<keyword evidence="1" id="KW-0238">DNA-binding</keyword>
<dbReference type="KEGG" id="rhl:LPU83_1184"/>
<dbReference type="PANTHER" id="PTHR47894">
    <property type="entry name" value="HTH-TYPE TRANSCRIPTIONAL REGULATOR GADX"/>
    <property type="match status" value="1"/>
</dbReference>
<dbReference type="GO" id="GO:0000976">
    <property type="term" value="F:transcription cis-regulatory region binding"/>
    <property type="evidence" value="ECO:0007669"/>
    <property type="project" value="TreeGrafter"/>
</dbReference>
<evidence type="ECO:0000259" key="2">
    <source>
        <dbReference type="PROSITE" id="PS01124"/>
    </source>
</evidence>
<accession>W6RDT4</accession>
<evidence type="ECO:0000256" key="1">
    <source>
        <dbReference type="ARBA" id="ARBA00023125"/>
    </source>
</evidence>
<dbReference type="HOGENOM" id="CLU_071578_0_0_5"/>
<sequence>MAQSFRQAASAHSSDCILQSDLYHLPAIAATAAPHAAWKVCGDGSRSSPLSMADNLMLEAQHILERLQKLAAKDNRPLALPEVAERSSALFTFVTRERERIAGCAFPRASIVAIVEGSKELVTMGRQMRFGAGTVLVLPGGWQGDVVNDPDPASGVYRAIFIGFPDELVARAARSFPPQRPVRPIDLPLDTALAAAIHHAGDGIAAGTLPPALIEHRVMEVLMVLGMRGVLPVKPTTTSDAVRTLIRWQPDRAWTADAIAAELGTSNATLRRRLAEEATSLRDLLAEVRVDLVAALLSEDGFSLREAALAAGYRSPRRFAERMRARQRATHAADV</sequence>
<dbReference type="InterPro" id="IPR018060">
    <property type="entry name" value="HTH_AraC"/>
</dbReference>
<evidence type="ECO:0000313" key="3">
    <source>
        <dbReference type="EMBL" id="CDM56858.1"/>
    </source>
</evidence>